<gene>
    <name evidence="1" type="ORF">HHI36_008808</name>
</gene>
<proteinExistence type="predicted"/>
<keyword evidence="2" id="KW-1185">Reference proteome</keyword>
<dbReference type="AlphaFoldDB" id="A0ABD2MTG8"/>
<sequence>MVAGKCTPDRELLAMELNKPLKKSLTDIILTKTVTNEVLKTYLKNLFTSSLNENMFADASSGPIEVYDMQLRCLNSEIKSSKSLNSHLELRINDQENSYESKVLDVVFPDHQGQMVRVKVPSGKDRSIVSDKRRPLTQGGEHLKKERNAVRISWKLVNSFRNNSESFQNSELDVDAFLIYFDSVPEAVATSISNELMEDHINLMEQLTEEKPYFSFREVSSIIERDVIRFLKNSRSKDAYGIPVIL</sequence>
<protein>
    <submittedName>
        <fullName evidence="1">Uncharacterized protein</fullName>
    </submittedName>
</protein>
<comment type="caution">
    <text evidence="1">The sequence shown here is derived from an EMBL/GenBank/DDBJ whole genome shotgun (WGS) entry which is preliminary data.</text>
</comment>
<dbReference type="EMBL" id="JABFTP020000021">
    <property type="protein sequence ID" value="KAL3269748.1"/>
    <property type="molecule type" value="Genomic_DNA"/>
</dbReference>
<accession>A0ABD2MTG8</accession>
<reference evidence="1 2" key="1">
    <citation type="journal article" date="2021" name="BMC Biol.">
        <title>Horizontally acquired antibacterial genes associated with adaptive radiation of ladybird beetles.</title>
        <authorList>
            <person name="Li H.S."/>
            <person name="Tang X.F."/>
            <person name="Huang Y.H."/>
            <person name="Xu Z.Y."/>
            <person name="Chen M.L."/>
            <person name="Du X.Y."/>
            <person name="Qiu B.Y."/>
            <person name="Chen P.T."/>
            <person name="Zhang W."/>
            <person name="Slipinski A."/>
            <person name="Escalona H.E."/>
            <person name="Waterhouse R.M."/>
            <person name="Zwick A."/>
            <person name="Pang H."/>
        </authorList>
    </citation>
    <scope>NUCLEOTIDE SEQUENCE [LARGE SCALE GENOMIC DNA]</scope>
    <source>
        <strain evidence="1">SYSU2018</strain>
    </source>
</reference>
<name>A0ABD2MTG8_9CUCU</name>
<organism evidence="1 2">
    <name type="scientific">Cryptolaemus montrouzieri</name>
    <dbReference type="NCBI Taxonomy" id="559131"/>
    <lineage>
        <taxon>Eukaryota</taxon>
        <taxon>Metazoa</taxon>
        <taxon>Ecdysozoa</taxon>
        <taxon>Arthropoda</taxon>
        <taxon>Hexapoda</taxon>
        <taxon>Insecta</taxon>
        <taxon>Pterygota</taxon>
        <taxon>Neoptera</taxon>
        <taxon>Endopterygota</taxon>
        <taxon>Coleoptera</taxon>
        <taxon>Polyphaga</taxon>
        <taxon>Cucujiformia</taxon>
        <taxon>Coccinelloidea</taxon>
        <taxon>Coccinellidae</taxon>
        <taxon>Scymninae</taxon>
        <taxon>Scymnini</taxon>
        <taxon>Cryptolaemus</taxon>
    </lineage>
</organism>
<evidence type="ECO:0000313" key="1">
    <source>
        <dbReference type="EMBL" id="KAL3269748.1"/>
    </source>
</evidence>
<dbReference type="Proteomes" id="UP001516400">
    <property type="component" value="Unassembled WGS sequence"/>
</dbReference>
<evidence type="ECO:0000313" key="2">
    <source>
        <dbReference type="Proteomes" id="UP001516400"/>
    </source>
</evidence>